<dbReference type="EMBL" id="JAQQWI010000013">
    <property type="protein sequence ID" value="KAK8013463.1"/>
    <property type="molecule type" value="Genomic_DNA"/>
</dbReference>
<dbReference type="PANTHER" id="PTHR19303:SF62">
    <property type="entry name" value="HTH CENPB-TYPE DOMAIN-CONTAINING PROTEIN-RELATED"/>
    <property type="match status" value="1"/>
</dbReference>
<evidence type="ECO:0000259" key="5">
    <source>
        <dbReference type="PROSITE" id="PS51253"/>
    </source>
</evidence>
<organism evidence="6 7">
    <name type="scientific">Apiospora marii</name>
    <dbReference type="NCBI Taxonomy" id="335849"/>
    <lineage>
        <taxon>Eukaryota</taxon>
        <taxon>Fungi</taxon>
        <taxon>Dikarya</taxon>
        <taxon>Ascomycota</taxon>
        <taxon>Pezizomycotina</taxon>
        <taxon>Sordariomycetes</taxon>
        <taxon>Xylariomycetidae</taxon>
        <taxon>Amphisphaeriales</taxon>
        <taxon>Apiosporaceae</taxon>
        <taxon>Apiospora</taxon>
    </lineage>
</organism>
<keyword evidence="7" id="KW-1185">Reference proteome</keyword>
<dbReference type="InterPro" id="IPR004875">
    <property type="entry name" value="DDE_SF_endonuclease_dom"/>
</dbReference>
<dbReference type="InterPro" id="IPR009057">
    <property type="entry name" value="Homeodomain-like_sf"/>
</dbReference>
<accession>A0ABR1RK32</accession>
<feature type="region of interest" description="Disordered" evidence="4">
    <location>
        <begin position="35"/>
        <end position="60"/>
    </location>
</feature>
<dbReference type="InterPro" id="IPR050863">
    <property type="entry name" value="CenT-Element_Derived"/>
</dbReference>
<dbReference type="PANTHER" id="PTHR19303">
    <property type="entry name" value="TRANSPOSON"/>
    <property type="match status" value="1"/>
</dbReference>
<name>A0ABR1RK32_9PEZI</name>
<dbReference type="InterPro" id="IPR007889">
    <property type="entry name" value="HTH_Psq"/>
</dbReference>
<keyword evidence="2" id="KW-0238">DNA-binding</keyword>
<gene>
    <name evidence="6" type="ORF">PG991_009056</name>
</gene>
<comment type="caution">
    <text evidence="6">The sequence shown here is derived from an EMBL/GenBank/DDBJ whole genome shotgun (WGS) entry which is preliminary data.</text>
</comment>
<dbReference type="PROSITE" id="PS51253">
    <property type="entry name" value="HTH_CENPB"/>
    <property type="match status" value="1"/>
</dbReference>
<keyword evidence="3" id="KW-0539">Nucleus</keyword>
<feature type="region of interest" description="Disordered" evidence="4">
    <location>
        <begin position="606"/>
        <end position="643"/>
    </location>
</feature>
<dbReference type="Proteomes" id="UP001396898">
    <property type="component" value="Unassembled WGS sequence"/>
</dbReference>
<dbReference type="SUPFAM" id="SSF46689">
    <property type="entry name" value="Homeodomain-like"/>
    <property type="match status" value="1"/>
</dbReference>
<dbReference type="Pfam" id="PF05225">
    <property type="entry name" value="HTH_psq"/>
    <property type="match status" value="1"/>
</dbReference>
<comment type="subcellular location">
    <subcellularLocation>
        <location evidence="1">Nucleus</location>
    </subcellularLocation>
</comment>
<evidence type="ECO:0000256" key="1">
    <source>
        <dbReference type="ARBA" id="ARBA00004123"/>
    </source>
</evidence>
<evidence type="ECO:0000313" key="7">
    <source>
        <dbReference type="Proteomes" id="UP001396898"/>
    </source>
</evidence>
<dbReference type="Pfam" id="PF03184">
    <property type="entry name" value="DDE_1"/>
    <property type="match status" value="1"/>
</dbReference>
<dbReference type="InterPro" id="IPR006600">
    <property type="entry name" value="HTH_CenpB_DNA-bd_dom"/>
</dbReference>
<reference evidence="6 7" key="1">
    <citation type="submission" date="2023-01" db="EMBL/GenBank/DDBJ databases">
        <title>Analysis of 21 Apiospora genomes using comparative genomics revels a genus with tremendous synthesis potential of carbohydrate active enzymes and secondary metabolites.</title>
        <authorList>
            <person name="Sorensen T."/>
        </authorList>
    </citation>
    <scope>NUCLEOTIDE SEQUENCE [LARGE SCALE GENOMIC DNA]</scope>
    <source>
        <strain evidence="6 7">CBS 20057</strain>
    </source>
</reference>
<evidence type="ECO:0000313" key="6">
    <source>
        <dbReference type="EMBL" id="KAK8013463.1"/>
    </source>
</evidence>
<evidence type="ECO:0000256" key="3">
    <source>
        <dbReference type="ARBA" id="ARBA00023242"/>
    </source>
</evidence>
<evidence type="ECO:0000256" key="4">
    <source>
        <dbReference type="SAM" id="MobiDB-lite"/>
    </source>
</evidence>
<feature type="domain" description="HTH CENPB-type" evidence="5">
    <location>
        <begin position="51"/>
        <end position="120"/>
    </location>
</feature>
<evidence type="ECO:0000256" key="2">
    <source>
        <dbReference type="ARBA" id="ARBA00023125"/>
    </source>
</evidence>
<proteinExistence type="predicted"/>
<protein>
    <recommendedName>
        <fullName evidence="5">HTH CENPB-type domain-containing protein</fullName>
    </recommendedName>
</protein>
<sequence>MVQTWNESDLNLALQALQNDPKLSSRQAAQIYKVPARTLSNRRRGKPPRCETSTNSRKLSNSEEESIIRYIIELDTRSFPPRLSGVEDMANRLLRLRDRGRVGVNWASNFVRRQPDLRTRFNRTIDYQRVLCEDPDAYRAWFALVRNTINKYGTQEEDIYNFDETGFLMGQISSEMVVTVIQGVGSYGYAIPPYIIFAGKTHLSSWYENSPLPKDWVIAATKNGWTTNESEDWIRHFDQHTRSRMKGRYRLLVLDGHESHHSTAFELYCKENSIITLCMPAHSSYKLQPLDVGCFRALKRSYGKEIEGLMRAHITHISKEDFLPAFLKAFQATFTVSNVQGGFRGAGLVPYDPESVISQLDVKLRTPTPPATSSGLPIPWESKTPNNPIEAQSQTEYVRNRIARHQNSSPTSILAGLDQIAKGTTQVMHRLALLEGELRIVSLFEGIVPIAVTISVCTRLLYISFSMEAMANQSWADLALFTTQYDISNLGFDERGQHLGLNGIHPFASMVSTYPMLDPVAHNVPLMYDDSGQLYGDELPVHHPIDAVSQAATGSQLNLAPYHPYGSHLKRFDATGCLGETASSEQPLLGRLPDYDVVMPPLATPPPVTPHQGPQQSDFGGSVPIPTPRSAIARRNSHTRGQRALIRQRKYQVRKLLGTRQDQCPAPVQKRNADNMGNNISTAMEGLKKLEVHLQDVTHQQQKLANETLAEWAATKAR</sequence>
<dbReference type="Gene3D" id="1.10.10.60">
    <property type="entry name" value="Homeodomain-like"/>
    <property type="match status" value="1"/>
</dbReference>